<sequence length="95" mass="10262">MLSTRKSSSSPSATSPPHVVYKRTLDNVHPTGGHLVERETRIQTAGLWNLKTGLNVSFEILACLLDEIALNGVMIGDLISLRGSCSSVGVRERSQ</sequence>
<organism evidence="2 3">
    <name type="scientific">Batillaria attramentaria</name>
    <dbReference type="NCBI Taxonomy" id="370345"/>
    <lineage>
        <taxon>Eukaryota</taxon>
        <taxon>Metazoa</taxon>
        <taxon>Spiralia</taxon>
        <taxon>Lophotrochozoa</taxon>
        <taxon>Mollusca</taxon>
        <taxon>Gastropoda</taxon>
        <taxon>Caenogastropoda</taxon>
        <taxon>Sorbeoconcha</taxon>
        <taxon>Cerithioidea</taxon>
        <taxon>Batillariidae</taxon>
        <taxon>Batillaria</taxon>
    </lineage>
</organism>
<protein>
    <submittedName>
        <fullName evidence="2">Uncharacterized protein</fullName>
    </submittedName>
</protein>
<accession>A0ABD0JM94</accession>
<reference evidence="2 3" key="1">
    <citation type="journal article" date="2023" name="Sci. Data">
        <title>Genome assembly of the Korean intertidal mud-creeper Batillaria attramentaria.</title>
        <authorList>
            <person name="Patra A.K."/>
            <person name="Ho P.T."/>
            <person name="Jun S."/>
            <person name="Lee S.J."/>
            <person name="Kim Y."/>
            <person name="Won Y.J."/>
        </authorList>
    </citation>
    <scope>NUCLEOTIDE SEQUENCE [LARGE SCALE GENOMIC DNA]</scope>
    <source>
        <strain evidence="2">Wonlab-2016</strain>
    </source>
</reference>
<evidence type="ECO:0000313" key="2">
    <source>
        <dbReference type="EMBL" id="KAK7475801.1"/>
    </source>
</evidence>
<feature type="compositionally biased region" description="Low complexity" evidence="1">
    <location>
        <begin position="7"/>
        <end position="17"/>
    </location>
</feature>
<proteinExistence type="predicted"/>
<name>A0ABD0JM94_9CAEN</name>
<gene>
    <name evidence="2" type="ORF">BaRGS_00032947</name>
</gene>
<dbReference type="AlphaFoldDB" id="A0ABD0JM94"/>
<feature type="region of interest" description="Disordered" evidence="1">
    <location>
        <begin position="1"/>
        <end position="21"/>
    </location>
</feature>
<evidence type="ECO:0000313" key="3">
    <source>
        <dbReference type="Proteomes" id="UP001519460"/>
    </source>
</evidence>
<dbReference type="Proteomes" id="UP001519460">
    <property type="component" value="Unassembled WGS sequence"/>
</dbReference>
<comment type="caution">
    <text evidence="2">The sequence shown here is derived from an EMBL/GenBank/DDBJ whole genome shotgun (WGS) entry which is preliminary data.</text>
</comment>
<keyword evidence="3" id="KW-1185">Reference proteome</keyword>
<evidence type="ECO:0000256" key="1">
    <source>
        <dbReference type="SAM" id="MobiDB-lite"/>
    </source>
</evidence>
<dbReference type="EMBL" id="JACVVK020000393">
    <property type="protein sequence ID" value="KAK7475801.1"/>
    <property type="molecule type" value="Genomic_DNA"/>
</dbReference>